<dbReference type="AlphaFoldDB" id="A0A8H6PD38"/>
<evidence type="ECO:0000313" key="2">
    <source>
        <dbReference type="EMBL" id="KAF7128235.1"/>
    </source>
</evidence>
<feature type="compositionally biased region" description="Basic and acidic residues" evidence="1">
    <location>
        <begin position="78"/>
        <end position="98"/>
    </location>
</feature>
<organism evidence="2 3">
    <name type="scientific">Aspergillus hiratsukae</name>
    <dbReference type="NCBI Taxonomy" id="1194566"/>
    <lineage>
        <taxon>Eukaryota</taxon>
        <taxon>Fungi</taxon>
        <taxon>Dikarya</taxon>
        <taxon>Ascomycota</taxon>
        <taxon>Pezizomycotina</taxon>
        <taxon>Eurotiomycetes</taxon>
        <taxon>Eurotiomycetidae</taxon>
        <taxon>Eurotiales</taxon>
        <taxon>Aspergillaceae</taxon>
        <taxon>Aspergillus</taxon>
        <taxon>Aspergillus subgen. Fumigati</taxon>
    </lineage>
</organism>
<feature type="region of interest" description="Disordered" evidence="1">
    <location>
        <begin position="77"/>
        <end position="98"/>
    </location>
</feature>
<dbReference type="Proteomes" id="UP000630445">
    <property type="component" value="Unassembled WGS sequence"/>
</dbReference>
<keyword evidence="3" id="KW-1185">Reference proteome</keyword>
<sequence length="119" mass="12961">MLIPIWPCEPAVELRGRGEARGRAGTAPGCVPGARPGIAAWLAAVADLGESMDEGRGAMGWKALFGREGLPEDFYETEPEKDHISERPLHNMHGNDKSQKHNKQVLVLLLLSVTSTFED</sequence>
<comment type="caution">
    <text evidence="2">The sequence shown here is derived from an EMBL/GenBank/DDBJ whole genome shotgun (WGS) entry which is preliminary data.</text>
</comment>
<accession>A0A8H6PD38</accession>
<proteinExistence type="predicted"/>
<gene>
    <name evidence="2" type="ORF">CNMCM5793_002777</name>
</gene>
<name>A0A8H6PD38_9EURO</name>
<reference evidence="2" key="1">
    <citation type="submission" date="2020-06" db="EMBL/GenBank/DDBJ databases">
        <title>Draft genome sequences of strains closely related to Aspergillus parafelis and Aspergillus hiratsukae.</title>
        <authorList>
            <person name="Dos Santos R.A.C."/>
            <person name="Rivero-Menendez O."/>
            <person name="Steenwyk J.L."/>
            <person name="Mead M.E."/>
            <person name="Goldman G.H."/>
            <person name="Alastruey-Izquierdo A."/>
            <person name="Rokas A."/>
        </authorList>
    </citation>
    <scope>NUCLEOTIDE SEQUENCE</scope>
    <source>
        <strain evidence="2">CNM-CM5793</strain>
    </source>
</reference>
<evidence type="ECO:0000256" key="1">
    <source>
        <dbReference type="SAM" id="MobiDB-lite"/>
    </source>
</evidence>
<dbReference type="EMBL" id="JACBAD010001937">
    <property type="protein sequence ID" value="KAF7128235.1"/>
    <property type="molecule type" value="Genomic_DNA"/>
</dbReference>
<evidence type="ECO:0000313" key="3">
    <source>
        <dbReference type="Proteomes" id="UP000630445"/>
    </source>
</evidence>
<protein>
    <submittedName>
        <fullName evidence="2">Uncharacterized protein</fullName>
    </submittedName>
</protein>